<evidence type="ECO:0000313" key="8">
    <source>
        <dbReference type="EnsemblPlants" id="Kaladp0058s0466.1.v1.1"/>
    </source>
</evidence>
<feature type="compositionally biased region" description="Basic and acidic residues" evidence="5">
    <location>
        <begin position="261"/>
        <end position="271"/>
    </location>
</feature>
<organism evidence="8 9">
    <name type="scientific">Kalanchoe fedtschenkoi</name>
    <name type="common">Lavender scallops</name>
    <name type="synonym">South American air plant</name>
    <dbReference type="NCBI Taxonomy" id="63787"/>
    <lineage>
        <taxon>Eukaryota</taxon>
        <taxon>Viridiplantae</taxon>
        <taxon>Streptophyta</taxon>
        <taxon>Embryophyta</taxon>
        <taxon>Tracheophyta</taxon>
        <taxon>Spermatophyta</taxon>
        <taxon>Magnoliopsida</taxon>
        <taxon>eudicotyledons</taxon>
        <taxon>Gunneridae</taxon>
        <taxon>Pentapetalae</taxon>
        <taxon>Saxifragales</taxon>
        <taxon>Crassulaceae</taxon>
        <taxon>Kalanchoe</taxon>
    </lineage>
</organism>
<evidence type="ECO:0000256" key="2">
    <source>
        <dbReference type="ARBA" id="ARBA00022729"/>
    </source>
</evidence>
<evidence type="ECO:0000256" key="6">
    <source>
        <dbReference type="SAM" id="SignalP"/>
    </source>
</evidence>
<evidence type="ECO:0000256" key="3">
    <source>
        <dbReference type="ARBA" id="ARBA00022824"/>
    </source>
</evidence>
<dbReference type="Pfam" id="PF13015">
    <property type="entry name" value="PRKCSH_1"/>
    <property type="match status" value="1"/>
</dbReference>
<dbReference type="InterPro" id="IPR039794">
    <property type="entry name" value="Gtb1-like"/>
</dbReference>
<dbReference type="Pfam" id="PF12999">
    <property type="entry name" value="PRKCSH-like"/>
    <property type="match status" value="1"/>
</dbReference>
<feature type="compositionally biased region" description="Basic and acidic residues" evidence="5">
    <location>
        <begin position="200"/>
        <end position="241"/>
    </location>
</feature>
<feature type="chain" id="PRO_5029677871" description="Glucosidase 2 subunit beta" evidence="6">
    <location>
        <begin position="25"/>
        <end position="620"/>
    </location>
</feature>
<sequence length="620" mass="70356">MKQAKTLAWTLVVVQFFLASIARSASIDPLLGVSPEDAKYYKSFGDSIKCKDGSNKFSRSHLNDDFCDCPDGSDEPGTSACPNGSFYCQNAGHVAVTLYSSRVNDGICDCCDGSDEYDGQIKCKNTCWEAGKVARDKLKKKIATYQEGVTLRKQEIEKAKVSIANEEAELSKLKSEEKILKDLVQQLKDRKEQIEKVEERLRKEKEEDEKKKVQETDIEKTKTVENPVDEKENLVETKDGGDVGLVEDPLADLNVPEDYDDTTKEEKHEDDTMVENQDILGNQGPLQHEEKHQKDVVVDHQEDSHNEDSLVDEKKDKVTSESVEELSREELGRRVASRWTGESTDHQAEGVHDVKNEDHDETPKDVEDEEYGYDSETDDERGSYDDNDFADDHIDEDPIEEDSSDAGSSHTYESDDDSDTSDFTPSSSPSWLEKIQQTVHSIIQAVNLFKTPVNISDAAHVRKEYEESNAKLSKITSRISSLTKKLKQDFGPEKEFYSFYGRCFESKQNKYVYKICPYKQATQEEGHSATRLGNWDKFEDSYRTVVFSNGDKCWNGPDRSMKVKLRCGLSNEVTDVEEPSRCEYVALLSTPALCHGEKLKELQEKFDHLNKQQPQGHDEL</sequence>
<dbReference type="EnsemblPlants" id="Kaladp0058s0466.1.v1.1">
    <property type="protein sequence ID" value="Kaladp0058s0466.1.v1.1"/>
    <property type="gene ID" value="Kaladp0058s0466.v1.1"/>
</dbReference>
<feature type="signal peptide" evidence="6">
    <location>
        <begin position="1"/>
        <end position="24"/>
    </location>
</feature>
<dbReference type="PANTHER" id="PTHR12630:SF1">
    <property type="entry name" value="GLUCOSIDASE 2 SUBUNIT BETA"/>
    <property type="match status" value="1"/>
</dbReference>
<evidence type="ECO:0000259" key="7">
    <source>
        <dbReference type="PROSITE" id="PS51914"/>
    </source>
</evidence>
<evidence type="ECO:0000256" key="1">
    <source>
        <dbReference type="ARBA" id="ARBA00022387"/>
    </source>
</evidence>
<feature type="domain" description="MRH" evidence="7">
    <location>
        <begin position="501"/>
        <end position="596"/>
    </location>
</feature>
<feature type="region of interest" description="Disordered" evidence="5">
    <location>
        <begin position="200"/>
        <end position="429"/>
    </location>
</feature>
<feature type="compositionally biased region" description="Basic and acidic residues" evidence="5">
    <location>
        <begin position="287"/>
        <end position="333"/>
    </location>
</feature>
<keyword evidence="3" id="KW-0256">Endoplasmic reticulum</keyword>
<dbReference type="Proteomes" id="UP000594263">
    <property type="component" value="Unplaced"/>
</dbReference>
<feature type="compositionally biased region" description="Acidic residues" evidence="5">
    <location>
        <begin position="366"/>
        <end position="404"/>
    </location>
</feature>
<dbReference type="SUPFAM" id="SSF50911">
    <property type="entry name" value="Mannose 6-phosphate receptor domain"/>
    <property type="match status" value="1"/>
</dbReference>
<dbReference type="GO" id="GO:0042742">
    <property type="term" value="P:defense response to bacterium"/>
    <property type="evidence" value="ECO:0007669"/>
    <property type="project" value="EnsemblPlants"/>
</dbReference>
<dbReference type="InterPro" id="IPR036607">
    <property type="entry name" value="PRKCSH"/>
</dbReference>
<keyword evidence="9" id="KW-1185">Reference proteome</keyword>
<dbReference type="InterPro" id="IPR044865">
    <property type="entry name" value="MRH_dom"/>
</dbReference>
<protein>
    <recommendedName>
        <fullName evidence="1">Glucosidase 2 subunit beta</fullName>
    </recommendedName>
</protein>
<keyword evidence="4" id="KW-1015">Disulfide bond</keyword>
<dbReference type="InterPro" id="IPR009011">
    <property type="entry name" value="Man6P_isomerase_rcpt-bd_dom_sf"/>
</dbReference>
<feature type="compositionally biased region" description="Basic and acidic residues" evidence="5">
    <location>
        <begin position="343"/>
        <end position="365"/>
    </location>
</feature>
<reference evidence="8" key="1">
    <citation type="submission" date="2021-01" db="UniProtKB">
        <authorList>
            <consortium name="EnsemblPlants"/>
        </authorList>
    </citation>
    <scope>IDENTIFICATION</scope>
</reference>
<dbReference type="InterPro" id="IPR028146">
    <property type="entry name" value="PRKCSH_N"/>
</dbReference>
<keyword evidence="2 6" id="KW-0732">Signal</keyword>
<dbReference type="GO" id="GO:0017177">
    <property type="term" value="C:glucosidase II complex"/>
    <property type="evidence" value="ECO:0007669"/>
    <property type="project" value="TreeGrafter"/>
</dbReference>
<dbReference type="PANTHER" id="PTHR12630">
    <property type="entry name" value="N-LINKED OLIGOSACCHARIDE PROCESSING"/>
    <property type="match status" value="1"/>
</dbReference>
<accession>A0A7N0U9R1</accession>
<dbReference type="Gramene" id="Kaladp0058s0466.1.v1.1">
    <property type="protein sequence ID" value="Kaladp0058s0466.1.v1.1"/>
    <property type="gene ID" value="Kaladp0058s0466.v1.1"/>
</dbReference>
<evidence type="ECO:0000313" key="9">
    <source>
        <dbReference type="Proteomes" id="UP000594263"/>
    </source>
</evidence>
<dbReference type="GO" id="GO:0006491">
    <property type="term" value="P:N-glycan processing"/>
    <property type="evidence" value="ECO:0007669"/>
    <property type="project" value="TreeGrafter"/>
</dbReference>
<name>A0A7N0U9R1_KALFE</name>
<dbReference type="Gene3D" id="2.70.130.10">
    <property type="entry name" value="Mannose-6-phosphate receptor binding domain"/>
    <property type="match status" value="1"/>
</dbReference>
<evidence type="ECO:0000256" key="5">
    <source>
        <dbReference type="SAM" id="MobiDB-lite"/>
    </source>
</evidence>
<proteinExistence type="predicted"/>
<evidence type="ECO:0000256" key="4">
    <source>
        <dbReference type="ARBA" id="ARBA00023157"/>
    </source>
</evidence>
<dbReference type="PROSITE" id="PS51914">
    <property type="entry name" value="MRH"/>
    <property type="match status" value="1"/>
</dbReference>
<dbReference type="AlphaFoldDB" id="A0A7N0U9R1"/>
<dbReference type="OMA" id="YENGQHC"/>